<protein>
    <recommendedName>
        <fullName evidence="1">DNA-directed DNA polymerase</fullName>
        <ecNumber evidence="1">2.7.7.7</ecNumber>
    </recommendedName>
</protein>
<dbReference type="EMBL" id="JAQFWQ010000150">
    <property type="protein sequence ID" value="MDA2814888.1"/>
    <property type="molecule type" value="Genomic_DNA"/>
</dbReference>
<dbReference type="InterPro" id="IPR003141">
    <property type="entry name" value="Pol/His_phosphatase_N"/>
</dbReference>
<dbReference type="RefSeq" id="WP_270690432.1">
    <property type="nucleotide sequence ID" value="NZ_JAQFWQ010000150.1"/>
</dbReference>
<keyword evidence="2" id="KW-0963">Cytoplasm</keyword>
<dbReference type="InterPro" id="IPR016195">
    <property type="entry name" value="Pol/histidinol_Pase-like"/>
</dbReference>
<keyword evidence="7" id="KW-0239">DNA-directed DNA polymerase</keyword>
<keyword evidence="6" id="KW-0227">DNA damage</keyword>
<comment type="caution">
    <text evidence="12">The sequence shown here is derived from an EMBL/GenBank/DDBJ whole genome shotgun (WGS) entry which is preliminary data.</text>
</comment>
<evidence type="ECO:0000256" key="9">
    <source>
        <dbReference type="ARBA" id="ARBA00049244"/>
    </source>
</evidence>
<keyword evidence="3 12" id="KW-0808">Transferase</keyword>
<dbReference type="Pfam" id="PF17657">
    <property type="entry name" value="DNA_pol3_finger"/>
    <property type="match status" value="1"/>
</dbReference>
<sequence>MTAAAPAPFAHLDVSSSASMRHGTSHPAVLAERAAELGMDMLGLTDRDGVYGAVAHLKACRDAGIRPVLGVNLAVAAPGGGRLTLLARGARGWASLCRLVTDAHAAAGADPGAVPAVSPEALAARSEGLVALLGPGSDVGLAAARGHRERARRLLERWRAAAETAVEVVDHLGPGQRRRAAALLSLARESRTLAVLGNAVRYPRPQDAEVAQVIDEARRWLPGGAPPQGPATSQAYLKGTEEMLQVAERVCGPDPAEARRLLAHTRALAASCALDPEADLGLGRPHMPRVADARDRLWRACEAGLDRRGLRGDERARSRLASELEVIENKGFSAYFLTVADIAERIRARGIRCSIRGSGTGSLVNHLIGISAVDPLANGLLMERFLSPGRKGLPDIDLDVESARRLEAYEAVFEGYPDAACVSMMETYRARSAIRDAGAAMGLPPHEVDVLAKAFPRIRARQIRQACEDLPELRTGRLGEHPARALFRLAERLDGLPRHAAMHPCGIVVSDASLRDRAPLQPSRTGFDMVQFDKDDVEEMGLIKLDVIGVRLQSAMAHALGEIERTGGGRVDIDEVPDGDPATYAMIGSSATLGCFQIESPGQRELVGKLRPKDMGDLIIDISLFRPGPVGSDMVAPFLAARREAASGDRPQGPDLVSPVLAGVLRETGGVVVYHEQVLMMLHLMTGCGLDQAEVMRRRLGTEEGREQVRGLFTRMALECGRPAGEVERAWEVLASFGSFGFCKAHAAAFALPTYQSAWLKRHHPAAFYAGILTHDPGMYPKRAIIDDARRFGVPVLGVDVDRSGREWRAERTPEGRWGVRASLADVKGISSAEVDAVVAGAPYASLRDFTARAGVSRDVLDRLIEVGALDRVGAGPGGERVGRRDLLLRAGELERAGRSGPGGGQLGLAVEPGARARAAGLPEMTPAEEVQAELRVLGYDASRHLLDCYAEVLAALAARHGAVRARDLARARHGEQVLVLGVKVATQTPAVRSGQRIIFTTLDDATGLVDLTFFESVQDRCAATVFGSWLLAVRGRVRRAGPGLPTVNATEAFDLEELTRLWHEEGPEAMDAHLRQGPDRGRLAGVGGRRVRYASGFTLTPYAEIGPPGGGADSAPRKLWHASPGSTGR</sequence>
<evidence type="ECO:0000256" key="10">
    <source>
        <dbReference type="SAM" id="MobiDB-lite"/>
    </source>
</evidence>
<dbReference type="CDD" id="cd07431">
    <property type="entry name" value="PHP_PolIIIA"/>
    <property type="match status" value="1"/>
</dbReference>
<dbReference type="Gene3D" id="3.20.20.140">
    <property type="entry name" value="Metal-dependent hydrolases"/>
    <property type="match status" value="1"/>
</dbReference>
<accession>A0ABT4UD52</accession>
<dbReference type="SMART" id="SM00481">
    <property type="entry name" value="POLIIIAc"/>
    <property type="match status" value="1"/>
</dbReference>
<proteinExistence type="predicted"/>
<dbReference type="InterPro" id="IPR004013">
    <property type="entry name" value="PHP_dom"/>
</dbReference>
<feature type="region of interest" description="Disordered" evidence="10">
    <location>
        <begin position="1106"/>
        <end position="1130"/>
    </location>
</feature>
<feature type="domain" description="Polymerase/histidinol phosphatase N-terminal" evidence="11">
    <location>
        <begin position="10"/>
        <end position="77"/>
    </location>
</feature>
<keyword evidence="4 12" id="KW-0548">Nucleotidyltransferase</keyword>
<dbReference type="PANTHER" id="PTHR32294">
    <property type="entry name" value="DNA POLYMERASE III SUBUNIT ALPHA"/>
    <property type="match status" value="1"/>
</dbReference>
<dbReference type="InterPro" id="IPR040982">
    <property type="entry name" value="DNA_pol3_finger"/>
</dbReference>
<keyword evidence="8" id="KW-0234">DNA repair</keyword>
<dbReference type="Pfam" id="PF07733">
    <property type="entry name" value="DNA_pol3_alpha"/>
    <property type="match status" value="1"/>
</dbReference>
<dbReference type="Proteomes" id="UP001527866">
    <property type="component" value="Unassembled WGS sequence"/>
</dbReference>
<evidence type="ECO:0000313" key="13">
    <source>
        <dbReference type="Proteomes" id="UP001527866"/>
    </source>
</evidence>
<evidence type="ECO:0000256" key="4">
    <source>
        <dbReference type="ARBA" id="ARBA00022695"/>
    </source>
</evidence>
<dbReference type="NCBIfam" id="TIGR00594">
    <property type="entry name" value="polc"/>
    <property type="match status" value="1"/>
</dbReference>
<evidence type="ECO:0000256" key="2">
    <source>
        <dbReference type="ARBA" id="ARBA00022490"/>
    </source>
</evidence>
<dbReference type="InterPro" id="IPR011708">
    <property type="entry name" value="DNA_pol3_alpha_NTPase_dom"/>
</dbReference>
<evidence type="ECO:0000256" key="5">
    <source>
        <dbReference type="ARBA" id="ARBA00022705"/>
    </source>
</evidence>
<dbReference type="CDD" id="cd04485">
    <property type="entry name" value="DnaE_OBF"/>
    <property type="match status" value="1"/>
</dbReference>
<gene>
    <name evidence="12" type="primary">dnaE</name>
    <name evidence="12" type="ORF">O4J56_29855</name>
</gene>
<dbReference type="Pfam" id="PF14579">
    <property type="entry name" value="HHH_6"/>
    <property type="match status" value="1"/>
</dbReference>
<dbReference type="PANTHER" id="PTHR32294:SF4">
    <property type="entry name" value="ERROR-PRONE DNA POLYMERASE"/>
    <property type="match status" value="1"/>
</dbReference>
<reference evidence="12 13" key="1">
    <citation type="submission" date="2023-01" db="EMBL/GenBank/DDBJ databases">
        <title>Draft genome sequence of Nocardiopsis sp. RSe5-2 isolated from halophytes.</title>
        <authorList>
            <person name="Duangmal K."/>
            <person name="Chantavorakit T."/>
        </authorList>
    </citation>
    <scope>NUCLEOTIDE SEQUENCE [LARGE SCALE GENOMIC DNA]</scope>
    <source>
        <strain evidence="12 13">RSe5-2</strain>
    </source>
</reference>
<evidence type="ECO:0000256" key="7">
    <source>
        <dbReference type="ARBA" id="ARBA00022932"/>
    </source>
</evidence>
<evidence type="ECO:0000256" key="6">
    <source>
        <dbReference type="ARBA" id="ARBA00022763"/>
    </source>
</evidence>
<evidence type="ECO:0000256" key="3">
    <source>
        <dbReference type="ARBA" id="ARBA00022679"/>
    </source>
</evidence>
<organism evidence="12 13">
    <name type="scientific">Nocardiopsis endophytica</name>
    <dbReference type="NCBI Taxonomy" id="3018445"/>
    <lineage>
        <taxon>Bacteria</taxon>
        <taxon>Bacillati</taxon>
        <taxon>Actinomycetota</taxon>
        <taxon>Actinomycetes</taxon>
        <taxon>Streptosporangiales</taxon>
        <taxon>Nocardiopsidaceae</taxon>
        <taxon>Nocardiopsis</taxon>
    </lineage>
</organism>
<comment type="catalytic activity">
    <reaction evidence="9">
        <text>DNA(n) + a 2'-deoxyribonucleoside 5'-triphosphate = DNA(n+1) + diphosphate</text>
        <dbReference type="Rhea" id="RHEA:22508"/>
        <dbReference type="Rhea" id="RHEA-COMP:17339"/>
        <dbReference type="Rhea" id="RHEA-COMP:17340"/>
        <dbReference type="ChEBI" id="CHEBI:33019"/>
        <dbReference type="ChEBI" id="CHEBI:61560"/>
        <dbReference type="ChEBI" id="CHEBI:173112"/>
        <dbReference type="EC" id="2.7.7.7"/>
    </reaction>
</comment>
<dbReference type="InterPro" id="IPR041931">
    <property type="entry name" value="DNA_pol3_alpha_thumb_dom"/>
</dbReference>
<dbReference type="Pfam" id="PF02811">
    <property type="entry name" value="PHP"/>
    <property type="match status" value="1"/>
</dbReference>
<dbReference type="Gene3D" id="1.10.10.1600">
    <property type="entry name" value="Bacterial DNA polymerase III alpha subunit, thumb domain"/>
    <property type="match status" value="1"/>
</dbReference>
<evidence type="ECO:0000259" key="11">
    <source>
        <dbReference type="SMART" id="SM00481"/>
    </source>
</evidence>
<dbReference type="EC" id="2.7.7.7" evidence="1"/>
<dbReference type="InterPro" id="IPR029460">
    <property type="entry name" value="DNAPol_HHH"/>
</dbReference>
<dbReference type="Gene3D" id="1.10.150.870">
    <property type="match status" value="1"/>
</dbReference>
<dbReference type="GO" id="GO:0003887">
    <property type="term" value="F:DNA-directed DNA polymerase activity"/>
    <property type="evidence" value="ECO:0007669"/>
    <property type="project" value="UniProtKB-EC"/>
</dbReference>
<evidence type="ECO:0000313" key="12">
    <source>
        <dbReference type="EMBL" id="MDA2814888.1"/>
    </source>
</evidence>
<dbReference type="InterPro" id="IPR004805">
    <property type="entry name" value="DnaE2/DnaE/PolC"/>
</dbReference>
<keyword evidence="5" id="KW-0235">DNA replication</keyword>
<name>A0ABT4UD52_9ACTN</name>
<evidence type="ECO:0000256" key="8">
    <source>
        <dbReference type="ARBA" id="ARBA00023204"/>
    </source>
</evidence>
<evidence type="ECO:0000256" key="1">
    <source>
        <dbReference type="ARBA" id="ARBA00012417"/>
    </source>
</evidence>
<keyword evidence="13" id="KW-1185">Reference proteome</keyword>
<dbReference type="SUPFAM" id="SSF89550">
    <property type="entry name" value="PHP domain-like"/>
    <property type="match status" value="1"/>
</dbReference>